<dbReference type="HOGENOM" id="CLU_086109_0_0_1"/>
<protein>
    <submittedName>
        <fullName evidence="2">Uncharacterized protein</fullName>
    </submittedName>
</protein>
<accession>A0A0D0CXM3</accession>
<feature type="region of interest" description="Disordered" evidence="1">
    <location>
        <begin position="199"/>
        <end position="234"/>
    </location>
</feature>
<organism evidence="2 3">
    <name type="scientific">Paxillus rubicundulus Ve08.2h10</name>
    <dbReference type="NCBI Taxonomy" id="930991"/>
    <lineage>
        <taxon>Eukaryota</taxon>
        <taxon>Fungi</taxon>
        <taxon>Dikarya</taxon>
        <taxon>Basidiomycota</taxon>
        <taxon>Agaricomycotina</taxon>
        <taxon>Agaricomycetes</taxon>
        <taxon>Agaricomycetidae</taxon>
        <taxon>Boletales</taxon>
        <taxon>Paxilineae</taxon>
        <taxon>Paxillaceae</taxon>
        <taxon>Paxillus</taxon>
    </lineage>
</organism>
<dbReference type="AlphaFoldDB" id="A0A0D0CXM3"/>
<gene>
    <name evidence="2" type="ORF">PAXRUDRAFT_15847</name>
</gene>
<evidence type="ECO:0000256" key="1">
    <source>
        <dbReference type="SAM" id="MobiDB-lite"/>
    </source>
</evidence>
<dbReference type="EMBL" id="KN826045">
    <property type="protein sequence ID" value="KIK80328.1"/>
    <property type="molecule type" value="Genomic_DNA"/>
</dbReference>
<dbReference type="Proteomes" id="UP000054538">
    <property type="component" value="Unassembled WGS sequence"/>
</dbReference>
<dbReference type="InParanoid" id="A0A0D0CXM3"/>
<feature type="compositionally biased region" description="Acidic residues" evidence="1">
    <location>
        <begin position="220"/>
        <end position="234"/>
    </location>
</feature>
<reference evidence="2 3" key="1">
    <citation type="submission" date="2014-04" db="EMBL/GenBank/DDBJ databases">
        <authorList>
            <consortium name="DOE Joint Genome Institute"/>
            <person name="Kuo A."/>
            <person name="Kohler A."/>
            <person name="Jargeat P."/>
            <person name="Nagy L.G."/>
            <person name="Floudas D."/>
            <person name="Copeland A."/>
            <person name="Barry K.W."/>
            <person name="Cichocki N."/>
            <person name="Veneault-Fourrey C."/>
            <person name="LaButti K."/>
            <person name="Lindquist E.A."/>
            <person name="Lipzen A."/>
            <person name="Lundell T."/>
            <person name="Morin E."/>
            <person name="Murat C."/>
            <person name="Sun H."/>
            <person name="Tunlid A."/>
            <person name="Henrissat B."/>
            <person name="Grigoriev I.V."/>
            <person name="Hibbett D.S."/>
            <person name="Martin F."/>
            <person name="Nordberg H.P."/>
            <person name="Cantor M.N."/>
            <person name="Hua S.X."/>
        </authorList>
    </citation>
    <scope>NUCLEOTIDE SEQUENCE [LARGE SCALE GENOMIC DNA]</scope>
    <source>
        <strain evidence="2 3">Ve08.2h10</strain>
    </source>
</reference>
<proteinExistence type="predicted"/>
<reference evidence="3" key="2">
    <citation type="submission" date="2015-01" db="EMBL/GenBank/DDBJ databases">
        <title>Evolutionary Origins and Diversification of the Mycorrhizal Mutualists.</title>
        <authorList>
            <consortium name="DOE Joint Genome Institute"/>
            <consortium name="Mycorrhizal Genomics Consortium"/>
            <person name="Kohler A."/>
            <person name="Kuo A."/>
            <person name="Nagy L.G."/>
            <person name="Floudas D."/>
            <person name="Copeland A."/>
            <person name="Barry K.W."/>
            <person name="Cichocki N."/>
            <person name="Veneault-Fourrey C."/>
            <person name="LaButti K."/>
            <person name="Lindquist E.A."/>
            <person name="Lipzen A."/>
            <person name="Lundell T."/>
            <person name="Morin E."/>
            <person name="Murat C."/>
            <person name="Riley R."/>
            <person name="Ohm R."/>
            <person name="Sun H."/>
            <person name="Tunlid A."/>
            <person name="Henrissat B."/>
            <person name="Grigoriev I.V."/>
            <person name="Hibbett D.S."/>
            <person name="Martin F."/>
        </authorList>
    </citation>
    <scope>NUCLEOTIDE SEQUENCE [LARGE SCALE GENOMIC DNA]</scope>
    <source>
        <strain evidence="3">Ve08.2h10</strain>
    </source>
</reference>
<name>A0A0D0CXM3_9AGAM</name>
<evidence type="ECO:0000313" key="3">
    <source>
        <dbReference type="Proteomes" id="UP000054538"/>
    </source>
</evidence>
<sequence>MHSGLPTPPTSSPPPVLTSLSEEALICRKHSLEVRAHMKTRFLPYRHWIVPPPLELYFTTKSLGCSSYMELGFEDIVEGREKFQCGLNQLSDMVVHKAYEAKICILDHLSLTQSETYAQEKQVDFLHAIQGEDNEELSAADEELDCIKGVLADYGITVKGHMAFKHTIYSNNVVALAIANMQLHQISLALGRCTGNNSSEMSDSELSSKDVADNQASDLESSDGDVADDLEYED</sequence>
<evidence type="ECO:0000313" key="2">
    <source>
        <dbReference type="EMBL" id="KIK80328.1"/>
    </source>
</evidence>
<keyword evidence="3" id="KW-1185">Reference proteome</keyword>